<evidence type="ECO:0000313" key="5">
    <source>
        <dbReference type="Proteomes" id="UP001281130"/>
    </source>
</evidence>
<protein>
    <submittedName>
        <fullName evidence="4">4'-phosphopantetheinyl transferase superfamily protein</fullName>
    </submittedName>
</protein>
<organism evidence="4 5">
    <name type="scientific">Rubrobacter radiotolerans</name>
    <name type="common">Arthrobacter radiotolerans</name>
    <dbReference type="NCBI Taxonomy" id="42256"/>
    <lineage>
        <taxon>Bacteria</taxon>
        <taxon>Bacillati</taxon>
        <taxon>Actinomycetota</taxon>
        <taxon>Rubrobacteria</taxon>
        <taxon>Rubrobacterales</taxon>
        <taxon>Rubrobacteraceae</taxon>
        <taxon>Rubrobacter</taxon>
    </lineage>
</organism>
<dbReference type="GO" id="GO:0008897">
    <property type="term" value="F:holo-[acyl-carrier-protein] synthase activity"/>
    <property type="evidence" value="ECO:0007669"/>
    <property type="project" value="InterPro"/>
</dbReference>
<dbReference type="Proteomes" id="UP001281130">
    <property type="component" value="Unassembled WGS sequence"/>
</dbReference>
<keyword evidence="2 4" id="KW-0808">Transferase</keyword>
<sequence length="175" mass="19142">MVLGRYRGVPPESISFCYGPYGKPILRQAPDEFPLEFNVTHSGGLAVYAVAHGRKVGVDLEHLRPTSQAERVVEHFMSYDERAALNGLPESKRQEALLGLWTRKEACAKATGRGLSLPLSAVVSSPLDTNLTVTQGDGEAAESWSVIELDVADGYAAHLAVEGGTPWRLRQRWLQ</sequence>
<accession>A0AB35T9F9</accession>
<dbReference type="Gene3D" id="3.90.470.20">
    <property type="entry name" value="4'-phosphopantetheinyl transferase domain"/>
    <property type="match status" value="1"/>
</dbReference>
<evidence type="ECO:0000256" key="1">
    <source>
        <dbReference type="ARBA" id="ARBA00010990"/>
    </source>
</evidence>
<dbReference type="InterPro" id="IPR050559">
    <property type="entry name" value="P-Pant_transferase_sf"/>
</dbReference>
<feature type="domain" description="4'-phosphopantetheinyl transferase" evidence="3">
    <location>
        <begin position="56"/>
        <end position="157"/>
    </location>
</feature>
<name>A0AB35T9F9_RUBRA</name>
<comment type="similarity">
    <text evidence="1">Belongs to the P-Pant transferase superfamily. Gsp/Sfp/HetI/AcpT family.</text>
</comment>
<evidence type="ECO:0000259" key="3">
    <source>
        <dbReference type="Pfam" id="PF01648"/>
    </source>
</evidence>
<comment type="caution">
    <text evidence="4">The sequence shown here is derived from an EMBL/GenBank/DDBJ whole genome shotgun (WGS) entry which is preliminary data.</text>
</comment>
<proteinExistence type="inferred from homology"/>
<dbReference type="InterPro" id="IPR037143">
    <property type="entry name" value="4-PPantetheinyl_Trfase_dom_sf"/>
</dbReference>
<dbReference type="PANTHER" id="PTHR12215">
    <property type="entry name" value="PHOSPHOPANTETHEINE TRANSFERASE"/>
    <property type="match status" value="1"/>
</dbReference>
<dbReference type="PANTHER" id="PTHR12215:SF10">
    <property type="entry name" value="L-AMINOADIPATE-SEMIALDEHYDE DEHYDROGENASE-PHOSPHOPANTETHEINYL TRANSFERASE"/>
    <property type="match status" value="1"/>
</dbReference>
<dbReference type="GO" id="GO:0019878">
    <property type="term" value="P:lysine biosynthetic process via aminoadipic acid"/>
    <property type="evidence" value="ECO:0007669"/>
    <property type="project" value="TreeGrafter"/>
</dbReference>
<dbReference type="InterPro" id="IPR008278">
    <property type="entry name" value="4-PPantetheinyl_Trfase_dom"/>
</dbReference>
<evidence type="ECO:0000313" key="4">
    <source>
        <dbReference type="EMBL" id="MDX5895322.1"/>
    </source>
</evidence>
<dbReference type="Pfam" id="PF01648">
    <property type="entry name" value="ACPS"/>
    <property type="match status" value="1"/>
</dbReference>
<dbReference type="SUPFAM" id="SSF56214">
    <property type="entry name" value="4'-phosphopantetheinyl transferase"/>
    <property type="match status" value="2"/>
</dbReference>
<gene>
    <name evidence="4" type="ORF">SIL72_14940</name>
</gene>
<dbReference type="AlphaFoldDB" id="A0AB35T9F9"/>
<evidence type="ECO:0000256" key="2">
    <source>
        <dbReference type="ARBA" id="ARBA00022679"/>
    </source>
</evidence>
<reference evidence="4" key="1">
    <citation type="submission" date="2023-11" db="EMBL/GenBank/DDBJ databases">
        <title>MicrobeMod: A computational toolkit for identifying prokaryotic methylation and restriction-modification with nanopore sequencing.</title>
        <authorList>
            <person name="Crits-Christoph A."/>
            <person name="Kang S.C."/>
            <person name="Lee H."/>
            <person name="Ostrov N."/>
        </authorList>
    </citation>
    <scope>NUCLEOTIDE SEQUENCE</scope>
    <source>
        <strain evidence="4">ATCC 51242</strain>
    </source>
</reference>
<dbReference type="EMBL" id="JAWXXX010000002">
    <property type="protein sequence ID" value="MDX5895322.1"/>
    <property type="molecule type" value="Genomic_DNA"/>
</dbReference>
<dbReference type="GO" id="GO:0000287">
    <property type="term" value="F:magnesium ion binding"/>
    <property type="evidence" value="ECO:0007669"/>
    <property type="project" value="InterPro"/>
</dbReference>
<dbReference type="GO" id="GO:0005829">
    <property type="term" value="C:cytosol"/>
    <property type="evidence" value="ECO:0007669"/>
    <property type="project" value="TreeGrafter"/>
</dbReference>